<organism evidence="1 2">
    <name type="scientific">Methylophilus aquaticus</name>
    <dbReference type="NCBI Taxonomy" id="1971610"/>
    <lineage>
        <taxon>Bacteria</taxon>
        <taxon>Pseudomonadati</taxon>
        <taxon>Pseudomonadota</taxon>
        <taxon>Betaproteobacteria</taxon>
        <taxon>Nitrosomonadales</taxon>
        <taxon>Methylophilaceae</taxon>
        <taxon>Methylophilus</taxon>
    </lineage>
</organism>
<keyword evidence="2" id="KW-1185">Reference proteome</keyword>
<comment type="caution">
    <text evidence="1">The sequence shown here is derived from an EMBL/GenBank/DDBJ whole genome shotgun (WGS) entry which is preliminary data.</text>
</comment>
<gene>
    <name evidence="1" type="ORF">Q9291_10325</name>
</gene>
<name>A0ABT9JUH1_9PROT</name>
<protein>
    <submittedName>
        <fullName evidence="1">Uncharacterized protein</fullName>
    </submittedName>
</protein>
<reference evidence="2" key="1">
    <citation type="journal article" date="2019" name="Int. J. Syst. Evol. Microbiol.">
        <title>The Global Catalogue of Microorganisms (GCM) 10K type strain sequencing project: providing services to taxonomists for standard genome sequencing and annotation.</title>
        <authorList>
            <consortium name="The Broad Institute Genomics Platform"/>
            <consortium name="The Broad Institute Genome Sequencing Center for Infectious Disease"/>
            <person name="Wu L."/>
            <person name="Ma J."/>
        </authorList>
    </citation>
    <scope>NUCLEOTIDE SEQUENCE [LARGE SCALE GENOMIC DNA]</scope>
    <source>
        <strain evidence="2">VKM B-3159</strain>
    </source>
</reference>
<sequence length="277" mass="30893">MFDEIRKGLTDSYKHKPIEGAVCVACGRQGVPFALHVIEFYHSDSIATPSYLVPMSQSRGTTRGSVPLCNTCCPACNNCSLPIATPWVKKLLTALNSKHKGITFVVGNGFCRHVHVIKDLMSLFRSAKLSGVDVPATQKSPEPESYQWKNQDLAIYFRAQPKDQIWGAVTEQKAEAIQCGFLEIVRRTSLDKHNNTNTLPPDVIDTICNIANEVGKENDLNPAFIILLAHQYVDADQVMRQLHKSRWVASMVSRSDFAPPPESYMKFIKSTYFSSGE</sequence>
<dbReference type="RefSeq" id="WP_306389966.1">
    <property type="nucleotide sequence ID" value="NZ_JAVCAP010000021.1"/>
</dbReference>
<proteinExistence type="predicted"/>
<evidence type="ECO:0000313" key="2">
    <source>
        <dbReference type="Proteomes" id="UP001225906"/>
    </source>
</evidence>
<evidence type="ECO:0000313" key="1">
    <source>
        <dbReference type="EMBL" id="MDP8568243.1"/>
    </source>
</evidence>
<dbReference type="Proteomes" id="UP001225906">
    <property type="component" value="Unassembled WGS sequence"/>
</dbReference>
<dbReference type="EMBL" id="JAVCAP010000021">
    <property type="protein sequence ID" value="MDP8568243.1"/>
    <property type="molecule type" value="Genomic_DNA"/>
</dbReference>
<accession>A0ABT9JUH1</accession>